<dbReference type="Pfam" id="PF13481">
    <property type="entry name" value="AAA_25"/>
    <property type="match status" value="1"/>
</dbReference>
<dbReference type="GO" id="GO:0140664">
    <property type="term" value="F:ATP-dependent DNA damage sensor activity"/>
    <property type="evidence" value="ECO:0007669"/>
    <property type="project" value="InterPro"/>
</dbReference>
<dbReference type="GO" id="GO:0005829">
    <property type="term" value="C:cytosol"/>
    <property type="evidence" value="ECO:0007669"/>
    <property type="project" value="TreeGrafter"/>
</dbReference>
<evidence type="ECO:0000256" key="6">
    <source>
        <dbReference type="ARBA" id="ARBA00022833"/>
    </source>
</evidence>
<evidence type="ECO:0000256" key="9">
    <source>
        <dbReference type="ARBA" id="ARBA00023125"/>
    </source>
</evidence>
<keyword evidence="4 13" id="KW-0863">Zinc-finger</keyword>
<dbReference type="InterPro" id="IPR027417">
    <property type="entry name" value="P-loop_NTPase"/>
</dbReference>
<keyword evidence="1 11" id="KW-0479">Metal-binding</keyword>
<reference evidence="15 16" key="1">
    <citation type="submission" date="2019-03" db="EMBL/GenBank/DDBJ databases">
        <title>Genomic Encyclopedia of Type Strains, Phase IV (KMG-IV): sequencing the most valuable type-strain genomes for metagenomic binning, comparative biology and taxonomic classification.</title>
        <authorList>
            <person name="Goeker M."/>
        </authorList>
    </citation>
    <scope>NUCLEOTIDE SEQUENCE [LARGE SCALE GENOMIC DNA]</scope>
    <source>
        <strain evidence="15 16">DSM 28559</strain>
    </source>
</reference>
<keyword evidence="2 11" id="KW-0547">Nucleotide-binding</keyword>
<keyword evidence="9 11" id="KW-0238">DNA-binding</keyword>
<dbReference type="InterPro" id="IPR020588">
    <property type="entry name" value="RecA_ATP-bd"/>
</dbReference>
<comment type="function">
    <text evidence="11">Plays a role in repairing double-strand DNA breaks, probably involving stabilizing or processing branched DNA or blocked replication forks.</text>
</comment>
<feature type="region of interest" description="Lon-protease-like" evidence="11">
    <location>
        <begin position="351"/>
        <end position="451"/>
    </location>
</feature>
<sequence length="451" mass="49229">MAKGKNVFYCQSCGYESAKWMGQCPGCREWNTFVEEPVIVTRNSQKRASLIKKQNPTLLSKVSGENSLRISTGIREFDRVLGGGIVEGSMVLVGGDPGIGKSTLLLQMCLLLVSQKHKVLYISGEESLQQIKIRADRLGNHGGDLMMLCETDLEAIQEVIERIKPQLVVIDSIQTMCKSDVSSAPGSVSQVRESTGVFMKIAKTLGVTVFIVGHVTKEGVVAGPRVLEHMVDTVLYFEGERHAVYRILRSVKNRFGSTNEIGVFEMGQKGLTEVLNPSQYLLDGRPEGASGSVVACLMEGTRPVMVEVQALVCRTNFNMARRTAAGMDYNRVNLLMAVIEKRLGLSLSNWDAYVNIAGGMKLNAPALDLAVVTAIISSYKDFPVDEKTIVFGEVGLAGEVRGVSMAAQCIQEAKKLGFQRCILPKVNMTGVDKEEIELTGISNLRELMGKL</sequence>
<feature type="binding site" evidence="11">
    <location>
        <begin position="95"/>
        <end position="102"/>
    </location>
    <ligand>
        <name>ATP</name>
        <dbReference type="ChEBI" id="CHEBI:30616"/>
    </ligand>
</feature>
<proteinExistence type="inferred from homology"/>
<feature type="short sequence motif" description="RadA KNRFG motif" evidence="11">
    <location>
        <begin position="252"/>
        <end position="256"/>
    </location>
</feature>
<dbReference type="Gene3D" id="3.40.50.300">
    <property type="entry name" value="P-loop containing nucleotide triphosphate hydrolases"/>
    <property type="match status" value="1"/>
</dbReference>
<evidence type="ECO:0000256" key="5">
    <source>
        <dbReference type="ARBA" id="ARBA00022801"/>
    </source>
</evidence>
<evidence type="ECO:0000256" key="1">
    <source>
        <dbReference type="ARBA" id="ARBA00022723"/>
    </source>
</evidence>
<dbReference type="InterPro" id="IPR041166">
    <property type="entry name" value="Rubredoxin_2"/>
</dbReference>
<dbReference type="GO" id="GO:0003684">
    <property type="term" value="F:damaged DNA binding"/>
    <property type="evidence" value="ECO:0007669"/>
    <property type="project" value="InterPro"/>
</dbReference>
<evidence type="ECO:0000259" key="14">
    <source>
        <dbReference type="PROSITE" id="PS50162"/>
    </source>
</evidence>
<name>A0A4R2LJA6_9FIRM</name>
<dbReference type="HAMAP" id="MF_01498">
    <property type="entry name" value="RadA_bact"/>
    <property type="match status" value="1"/>
</dbReference>
<keyword evidence="5" id="KW-0378">Hydrolase</keyword>
<dbReference type="Proteomes" id="UP000295711">
    <property type="component" value="Unassembled WGS sequence"/>
</dbReference>
<organism evidence="15 16">
    <name type="scientific">Frisingicoccus caecimuris</name>
    <dbReference type="NCBI Taxonomy" id="1796636"/>
    <lineage>
        <taxon>Bacteria</taxon>
        <taxon>Bacillati</taxon>
        <taxon>Bacillota</taxon>
        <taxon>Clostridia</taxon>
        <taxon>Lachnospirales</taxon>
        <taxon>Lachnospiraceae</taxon>
        <taxon>Frisingicoccus</taxon>
    </lineage>
</organism>
<protein>
    <recommendedName>
        <fullName evidence="11 12">DNA repair protein RadA</fullName>
    </recommendedName>
</protein>
<dbReference type="GO" id="GO:0000725">
    <property type="term" value="P:recombinational repair"/>
    <property type="evidence" value="ECO:0007669"/>
    <property type="project" value="UniProtKB-UniRule"/>
</dbReference>
<feature type="domain" description="RecA family profile 1" evidence="14">
    <location>
        <begin position="66"/>
        <end position="215"/>
    </location>
</feature>
<evidence type="ECO:0000256" key="3">
    <source>
        <dbReference type="ARBA" id="ARBA00022763"/>
    </source>
</evidence>
<evidence type="ECO:0000256" key="4">
    <source>
        <dbReference type="ARBA" id="ARBA00022771"/>
    </source>
</evidence>
<dbReference type="AlphaFoldDB" id="A0A4R2LJA6"/>
<evidence type="ECO:0000313" key="15">
    <source>
        <dbReference type="EMBL" id="TCO83273.1"/>
    </source>
</evidence>
<dbReference type="PROSITE" id="PS50162">
    <property type="entry name" value="RECA_2"/>
    <property type="match status" value="1"/>
</dbReference>
<dbReference type="InterPro" id="IPR003593">
    <property type="entry name" value="AAA+_ATPase"/>
</dbReference>
<dbReference type="PANTHER" id="PTHR32472">
    <property type="entry name" value="DNA REPAIR PROTEIN RADA"/>
    <property type="match status" value="1"/>
</dbReference>
<keyword evidence="6 13" id="KW-0862">Zinc</keyword>
<evidence type="ECO:0000256" key="7">
    <source>
        <dbReference type="ARBA" id="ARBA00022840"/>
    </source>
</evidence>
<accession>A0A4R2LJA6</accession>
<dbReference type="RefSeq" id="WP_132093326.1">
    <property type="nucleotide sequence ID" value="NZ_JANKAQ010000014.1"/>
</dbReference>
<evidence type="ECO:0000256" key="10">
    <source>
        <dbReference type="ARBA" id="ARBA00023204"/>
    </source>
</evidence>
<evidence type="ECO:0000256" key="12">
    <source>
        <dbReference type="NCBIfam" id="TIGR00416"/>
    </source>
</evidence>
<dbReference type="InterPro" id="IPR004504">
    <property type="entry name" value="DNA_repair_RadA"/>
</dbReference>
<keyword evidence="7 11" id="KW-0067">ATP-binding</keyword>
<gene>
    <name evidence="11" type="primary">radA</name>
    <name evidence="15" type="ORF">EV212_11360</name>
</gene>
<dbReference type="EMBL" id="SLXA01000013">
    <property type="protein sequence ID" value="TCO83273.1"/>
    <property type="molecule type" value="Genomic_DNA"/>
</dbReference>
<dbReference type="SMART" id="SM00382">
    <property type="entry name" value="AAA"/>
    <property type="match status" value="1"/>
</dbReference>
<evidence type="ECO:0000256" key="13">
    <source>
        <dbReference type="RuleBase" id="RU003555"/>
    </source>
</evidence>
<dbReference type="SUPFAM" id="SSF52540">
    <property type="entry name" value="P-loop containing nucleoside triphosphate hydrolases"/>
    <property type="match status" value="1"/>
</dbReference>
<dbReference type="Pfam" id="PF18073">
    <property type="entry name" value="Zn_ribbon_LapB"/>
    <property type="match status" value="1"/>
</dbReference>
<dbReference type="PRINTS" id="PR01874">
    <property type="entry name" value="DNAREPAIRADA"/>
</dbReference>
<dbReference type="GO" id="GO:0016787">
    <property type="term" value="F:hydrolase activity"/>
    <property type="evidence" value="ECO:0007669"/>
    <property type="project" value="UniProtKB-KW"/>
</dbReference>
<evidence type="ECO:0000256" key="8">
    <source>
        <dbReference type="ARBA" id="ARBA00023016"/>
    </source>
</evidence>
<evidence type="ECO:0000313" key="16">
    <source>
        <dbReference type="Proteomes" id="UP000295711"/>
    </source>
</evidence>
<dbReference type="Pfam" id="PF13541">
    <property type="entry name" value="ChlI"/>
    <property type="match status" value="1"/>
</dbReference>
<evidence type="ECO:0000256" key="11">
    <source>
        <dbReference type="HAMAP-Rule" id="MF_01498"/>
    </source>
</evidence>
<comment type="domain">
    <text evidence="11">The middle region has homology to RecA with ATPase motifs including the RadA KNRFG motif, while the C-terminus is homologous to Lon protease.</text>
</comment>
<dbReference type="NCBIfam" id="TIGR00416">
    <property type="entry name" value="sms"/>
    <property type="match status" value="1"/>
</dbReference>
<dbReference type="GO" id="GO:0008270">
    <property type="term" value="F:zinc ion binding"/>
    <property type="evidence" value="ECO:0007669"/>
    <property type="project" value="UniProtKB-KW"/>
</dbReference>
<keyword evidence="16" id="KW-1185">Reference proteome</keyword>
<dbReference type="FunFam" id="3.40.50.300:FF:000050">
    <property type="entry name" value="DNA repair protein RadA"/>
    <property type="match status" value="1"/>
</dbReference>
<dbReference type="PANTHER" id="PTHR32472:SF10">
    <property type="entry name" value="DNA REPAIR PROTEIN RADA-LIKE PROTEIN"/>
    <property type="match status" value="1"/>
</dbReference>
<comment type="caution">
    <text evidence="15">The sequence shown here is derived from an EMBL/GenBank/DDBJ whole genome shotgun (WGS) entry which is preliminary data.</text>
</comment>
<comment type="function">
    <text evidence="13">DNA-dependent ATPase involved in processing of recombination intermediates, plays a role in repairing DNA breaks. Stimulates the branch migration of RecA-mediated strand transfer reactions, allowing the 3' invading strand to extend heteroduplex DNA faster. Binds ssDNA in the presence of ADP but not other nucleotides, has ATPase activity that is stimulated by ssDNA and various branched DNA structures, but inhibited by SSB. Does not have RecA's homology-searching function.</text>
</comment>
<keyword evidence="10 11" id="KW-0234">DNA repair</keyword>
<keyword evidence="3 11" id="KW-0227">DNA damage</keyword>
<dbReference type="OrthoDB" id="9803906at2"/>
<dbReference type="InterPro" id="IPR014721">
    <property type="entry name" value="Ribsml_uS5_D2-typ_fold_subgr"/>
</dbReference>
<keyword evidence="8 11" id="KW-0346">Stress response</keyword>
<dbReference type="InterPro" id="IPR020568">
    <property type="entry name" value="Ribosomal_Su5_D2-typ_SF"/>
</dbReference>
<dbReference type="Gene3D" id="3.30.230.10">
    <property type="match status" value="1"/>
</dbReference>
<dbReference type="CDD" id="cd01121">
    <property type="entry name" value="RadA_SMS_N"/>
    <property type="match status" value="1"/>
</dbReference>
<evidence type="ECO:0000256" key="2">
    <source>
        <dbReference type="ARBA" id="ARBA00022741"/>
    </source>
</evidence>
<comment type="similarity">
    <text evidence="11 13">Belongs to the RecA family. RadA subfamily.</text>
</comment>
<dbReference type="GO" id="GO:0005524">
    <property type="term" value="F:ATP binding"/>
    <property type="evidence" value="ECO:0007669"/>
    <property type="project" value="UniProtKB-UniRule"/>
</dbReference>
<dbReference type="SUPFAM" id="SSF54211">
    <property type="entry name" value="Ribosomal protein S5 domain 2-like"/>
    <property type="match status" value="1"/>
</dbReference>